<feature type="region of interest" description="Disordered" evidence="1">
    <location>
        <begin position="22"/>
        <end position="81"/>
    </location>
</feature>
<proteinExistence type="predicted"/>
<dbReference type="Proteomes" id="UP000789739">
    <property type="component" value="Unassembled WGS sequence"/>
</dbReference>
<reference evidence="2" key="1">
    <citation type="submission" date="2021-06" db="EMBL/GenBank/DDBJ databases">
        <authorList>
            <person name="Kallberg Y."/>
            <person name="Tangrot J."/>
            <person name="Rosling A."/>
        </authorList>
    </citation>
    <scope>NUCLEOTIDE SEQUENCE</scope>
    <source>
        <strain evidence="2">BR232B</strain>
    </source>
</reference>
<feature type="compositionally biased region" description="Basic and acidic residues" evidence="1">
    <location>
        <begin position="62"/>
        <end position="81"/>
    </location>
</feature>
<dbReference type="AlphaFoldDB" id="A0A9N8Z6W2"/>
<dbReference type="EMBL" id="CAJVPI010000072">
    <property type="protein sequence ID" value="CAG8473221.1"/>
    <property type="molecule type" value="Genomic_DNA"/>
</dbReference>
<sequence>MNTAQKYPTLLSLFPLNLRQKRQKKDKKLLKRYGGSGSERRRKGDAQYIPLRSHRQYRRGTAKADKSPHTCKNDGGMERGKAEKIPFLPAPLEDGKQMLPFDSSSRDNRWEAILPRVDKQGLLVLLGAGPPSFSAFLA</sequence>
<evidence type="ECO:0000313" key="3">
    <source>
        <dbReference type="Proteomes" id="UP000789739"/>
    </source>
</evidence>
<evidence type="ECO:0000256" key="1">
    <source>
        <dbReference type="SAM" id="MobiDB-lite"/>
    </source>
</evidence>
<accession>A0A9N8Z6W2</accession>
<feature type="compositionally biased region" description="Basic residues" evidence="1">
    <location>
        <begin position="22"/>
        <end position="31"/>
    </location>
</feature>
<name>A0A9N8Z6W2_9GLOM</name>
<protein>
    <submittedName>
        <fullName evidence="2">2080_t:CDS:1</fullName>
    </submittedName>
</protein>
<feature type="compositionally biased region" description="Basic residues" evidence="1">
    <location>
        <begin position="52"/>
        <end position="61"/>
    </location>
</feature>
<evidence type="ECO:0000313" key="2">
    <source>
        <dbReference type="EMBL" id="CAG8473221.1"/>
    </source>
</evidence>
<keyword evidence="3" id="KW-1185">Reference proteome</keyword>
<comment type="caution">
    <text evidence="2">The sequence shown here is derived from an EMBL/GenBank/DDBJ whole genome shotgun (WGS) entry which is preliminary data.</text>
</comment>
<gene>
    <name evidence="2" type="ORF">PBRASI_LOCUS1179</name>
</gene>
<organism evidence="2 3">
    <name type="scientific">Paraglomus brasilianum</name>
    <dbReference type="NCBI Taxonomy" id="144538"/>
    <lineage>
        <taxon>Eukaryota</taxon>
        <taxon>Fungi</taxon>
        <taxon>Fungi incertae sedis</taxon>
        <taxon>Mucoromycota</taxon>
        <taxon>Glomeromycotina</taxon>
        <taxon>Glomeromycetes</taxon>
        <taxon>Paraglomerales</taxon>
        <taxon>Paraglomeraceae</taxon>
        <taxon>Paraglomus</taxon>
    </lineage>
</organism>